<organism evidence="2 3">
    <name type="scientific">Xylocopilactobacillus apis</name>
    <dbReference type="NCBI Taxonomy" id="2932183"/>
    <lineage>
        <taxon>Bacteria</taxon>
        <taxon>Bacillati</taxon>
        <taxon>Bacillota</taxon>
        <taxon>Bacilli</taxon>
        <taxon>Lactobacillales</taxon>
        <taxon>Lactobacillaceae</taxon>
        <taxon>Xylocopilactobacillus</taxon>
    </lineage>
</organism>
<dbReference type="Gene3D" id="3.90.1200.10">
    <property type="match status" value="1"/>
</dbReference>
<accession>A0AAU9DMX8</accession>
<dbReference type="PANTHER" id="PTHR12149:SF8">
    <property type="entry name" value="PROTEIN-RIBULOSAMINE 3-KINASE"/>
    <property type="match status" value="1"/>
</dbReference>
<gene>
    <name evidence="2" type="ORF">KIMC2_08350</name>
</gene>
<protein>
    <submittedName>
        <fullName evidence="2">Fructosamine-3-kinase</fullName>
    </submittedName>
</protein>
<comment type="similarity">
    <text evidence="1">Belongs to the fructosamine kinase family.</text>
</comment>
<dbReference type="SUPFAM" id="SSF56112">
    <property type="entry name" value="Protein kinase-like (PK-like)"/>
    <property type="match status" value="1"/>
</dbReference>
<sequence>MNERWLYELPISDIKRCIPVTGGDVNQAYRVITSNCDYFLLVQPQSNINFYEGEIAGLSLFEQIGIQAPRVIAHGQIMGDSYLLLNYLKKGFGKQSDLGKIVAQLHHYNSPNNRYGFNVKYQGSEMAFDNSWTDTWSEIFIDRRLDPLSEMIGSKNLWAKNDFDQYRKAREIINESLKQHKSKPSLLHGDLWGGNYMFLEDGSPALIDPACFYGDREFDVGITTVFGGFSKDFYESYQESYPLDEGFNLRINFYRLYYLMVHLNKFGSIYASSVNTVMQKILAKK</sequence>
<evidence type="ECO:0000313" key="2">
    <source>
        <dbReference type="EMBL" id="BDR56273.1"/>
    </source>
</evidence>
<dbReference type="RefSeq" id="WP_317698173.1">
    <property type="nucleotide sequence ID" value="NZ_AP026801.1"/>
</dbReference>
<proteinExistence type="inferred from homology"/>
<keyword evidence="1" id="KW-0418">Kinase</keyword>
<keyword evidence="1" id="KW-0808">Transferase</keyword>
<dbReference type="GO" id="GO:0016301">
    <property type="term" value="F:kinase activity"/>
    <property type="evidence" value="ECO:0007669"/>
    <property type="project" value="UniProtKB-UniRule"/>
</dbReference>
<keyword evidence="3" id="KW-1185">Reference proteome</keyword>
<name>A0AAU9DMX8_9LACO</name>
<dbReference type="EMBL" id="AP026801">
    <property type="protein sequence ID" value="BDR56273.1"/>
    <property type="molecule type" value="Genomic_DNA"/>
</dbReference>
<dbReference type="PANTHER" id="PTHR12149">
    <property type="entry name" value="FRUCTOSAMINE 3 KINASE-RELATED PROTEIN"/>
    <property type="match status" value="1"/>
</dbReference>
<dbReference type="InterPro" id="IPR011009">
    <property type="entry name" value="Kinase-like_dom_sf"/>
</dbReference>
<dbReference type="InterPro" id="IPR016477">
    <property type="entry name" value="Fructo-/Ketosamine-3-kinase"/>
</dbReference>
<evidence type="ECO:0000256" key="1">
    <source>
        <dbReference type="PIRNR" id="PIRNR006221"/>
    </source>
</evidence>
<reference evidence="2 3" key="1">
    <citation type="journal article" date="2023" name="Microbiol. Spectr.">
        <title>Symbiosis of Carpenter Bees with Uncharacterized Lactic Acid Bacteria Showing NAD Auxotrophy.</title>
        <authorList>
            <person name="Kawasaki S."/>
            <person name="Ozawa K."/>
            <person name="Mori T."/>
            <person name="Yamamoto A."/>
            <person name="Ito M."/>
            <person name="Ohkuma M."/>
            <person name="Sakamoto M."/>
            <person name="Matsutani M."/>
        </authorList>
    </citation>
    <scope>NUCLEOTIDE SEQUENCE [LARGE SCALE GENOMIC DNA]</scope>
    <source>
        <strain evidence="2 3">KimC2</strain>
    </source>
</reference>
<dbReference type="Gene3D" id="3.30.200.20">
    <property type="entry name" value="Phosphorylase Kinase, domain 1"/>
    <property type="match status" value="1"/>
</dbReference>
<evidence type="ECO:0000313" key="3">
    <source>
        <dbReference type="Proteomes" id="UP001321804"/>
    </source>
</evidence>
<dbReference type="AlphaFoldDB" id="A0AAU9DMX8"/>
<dbReference type="PIRSF" id="PIRSF006221">
    <property type="entry name" value="Ketosamine-3-kinase"/>
    <property type="match status" value="1"/>
</dbReference>
<dbReference type="Pfam" id="PF03881">
    <property type="entry name" value="Fructosamin_kin"/>
    <property type="match status" value="1"/>
</dbReference>
<dbReference type="KEGG" id="xak:KIMC2_08350"/>
<dbReference type="Proteomes" id="UP001321804">
    <property type="component" value="Chromosome"/>
</dbReference>